<organism evidence="13 14">
    <name type="scientific">Allomyces macrogynus (strain ATCC 38327)</name>
    <name type="common">Allomyces javanicus var. macrogynus</name>
    <dbReference type="NCBI Taxonomy" id="578462"/>
    <lineage>
        <taxon>Eukaryota</taxon>
        <taxon>Fungi</taxon>
        <taxon>Fungi incertae sedis</taxon>
        <taxon>Blastocladiomycota</taxon>
        <taxon>Blastocladiomycetes</taxon>
        <taxon>Blastocladiales</taxon>
        <taxon>Blastocladiaceae</taxon>
        <taxon>Allomyces</taxon>
    </lineage>
</organism>
<dbReference type="Gene3D" id="3.30.1360.70">
    <property type="entry name" value="Arginyl tRNA synthetase N-terminal domain"/>
    <property type="match status" value="1"/>
</dbReference>
<dbReference type="OMA" id="YEFKWER"/>
<sequence length="716" mass="77714">MVVASRTLFAVPLRRSCLAVPVSARTFTLSTKFARFSSTMAGKTPAQPAAKAAPAPAPAAAAPAPAKAAPAPVAAAAKAAPAPAAKAAPTPAAVPAPAASPAPAPAKDASADSLAAFAALSLTSKPVPTAFPLDALPKVDGADPASNVLDIFKLLITDQVVKFTGAAPAIVFPAVEAPKNTDLADFAIPTPRLRLKGNPAQITKDFVAQFSPNDFITGVVASGPFMNFSINKDLLKALVLSKIATTQGKYGINATGKGKKAIVEFSSPNIAKPFHAGHLRSTIIGNFVRNVLKANGWETTAINYLGDWGKQYGLLAVGFEKFGSEKELLRDPIRHLFDVYVQINRAAEEDATIHDTARTYFKAMEDGDAKALALWQRFRDLSIVKYKETYARLGIEFDLYSGESQVATKDMDEALNLLKSKQLLQEDQGAQIVDLKKEKLGVVVVQKKDGTTLYLTRDIGAAKARKDQLGFDSMYYIVGSQQDLHFRQLFTILKKSGHDWADQCKHINFGMVLGMSTRKGTAVFLEDMLNQTQEQMLEVMKKNEAKYAQIPDPEAVADLVGISAIVIQDMSARRIKDYAFAWERMFSFEGDTGPYLQYAHARLCSIERKSGLTQIPPALDEIDFTLLKEPAVASLVTLLAQFPDLVRALPNNGFEPCNVVTYLFQLCHAVSSTLDTLYVVNQEEHIKKARMLLYWSARVTLGNGLRLIGLRPLERM</sequence>
<evidence type="ECO:0000256" key="7">
    <source>
        <dbReference type="ARBA" id="ARBA00023146"/>
    </source>
</evidence>
<comment type="similarity">
    <text evidence="1 10">Belongs to the class-I aminoacyl-tRNA synthetase family.</text>
</comment>
<dbReference type="EMBL" id="GG745363">
    <property type="protein sequence ID" value="KNE69872.1"/>
    <property type="molecule type" value="Genomic_DNA"/>
</dbReference>
<dbReference type="GO" id="GO:0004814">
    <property type="term" value="F:arginine-tRNA ligase activity"/>
    <property type="evidence" value="ECO:0007669"/>
    <property type="project" value="UniProtKB-EC"/>
</dbReference>
<dbReference type="EC" id="6.1.1.19" evidence="2"/>
<dbReference type="VEuPathDB" id="FungiDB:AMAG_14719"/>
<evidence type="ECO:0000256" key="4">
    <source>
        <dbReference type="ARBA" id="ARBA00022741"/>
    </source>
</evidence>
<keyword evidence="4 10" id="KW-0547">Nucleotide-binding</keyword>
<evidence type="ECO:0000256" key="6">
    <source>
        <dbReference type="ARBA" id="ARBA00022917"/>
    </source>
</evidence>
<reference evidence="14" key="2">
    <citation type="submission" date="2009-11" db="EMBL/GenBank/DDBJ databases">
        <title>The Genome Sequence of Allomyces macrogynus strain ATCC 38327.</title>
        <authorList>
            <consortium name="The Broad Institute Genome Sequencing Platform"/>
            <person name="Russ C."/>
            <person name="Cuomo C."/>
            <person name="Shea T."/>
            <person name="Young S.K."/>
            <person name="Zeng Q."/>
            <person name="Koehrsen M."/>
            <person name="Haas B."/>
            <person name="Borodovsky M."/>
            <person name="Guigo R."/>
            <person name="Alvarado L."/>
            <person name="Berlin A."/>
            <person name="Borenstein D."/>
            <person name="Chen Z."/>
            <person name="Engels R."/>
            <person name="Freedman E."/>
            <person name="Gellesch M."/>
            <person name="Goldberg J."/>
            <person name="Griggs A."/>
            <person name="Gujja S."/>
            <person name="Heiman D."/>
            <person name="Hepburn T."/>
            <person name="Howarth C."/>
            <person name="Jen D."/>
            <person name="Larson L."/>
            <person name="Lewis B."/>
            <person name="Mehta T."/>
            <person name="Park D."/>
            <person name="Pearson M."/>
            <person name="Roberts A."/>
            <person name="Saif S."/>
            <person name="Shenoy N."/>
            <person name="Sisk P."/>
            <person name="Stolte C."/>
            <person name="Sykes S."/>
            <person name="Walk T."/>
            <person name="White J."/>
            <person name="Yandava C."/>
            <person name="Burger G."/>
            <person name="Gray M.W."/>
            <person name="Holland P.W.H."/>
            <person name="King N."/>
            <person name="Lang F.B.F."/>
            <person name="Roger A.J."/>
            <person name="Ruiz-Trillo I."/>
            <person name="Lander E."/>
            <person name="Nusbaum C."/>
        </authorList>
    </citation>
    <scope>NUCLEOTIDE SEQUENCE [LARGE SCALE GENOMIC DNA]</scope>
    <source>
        <strain evidence="14">ATCC 38327</strain>
    </source>
</reference>
<keyword evidence="5 10" id="KW-0067">ATP-binding</keyword>
<dbReference type="GO" id="GO:0005524">
    <property type="term" value="F:ATP binding"/>
    <property type="evidence" value="ECO:0007669"/>
    <property type="project" value="UniProtKB-KW"/>
</dbReference>
<dbReference type="eggNOG" id="KOG1195">
    <property type="taxonomic scope" value="Eukaryota"/>
</dbReference>
<dbReference type="SMART" id="SM01016">
    <property type="entry name" value="Arg_tRNA_synt_N"/>
    <property type="match status" value="1"/>
</dbReference>
<name>A0A0L0T556_ALLM3</name>
<dbReference type="OrthoDB" id="68056at2759"/>
<dbReference type="Proteomes" id="UP000054350">
    <property type="component" value="Unassembled WGS sequence"/>
</dbReference>
<dbReference type="Pfam" id="PF05746">
    <property type="entry name" value="DALR_1"/>
    <property type="match status" value="1"/>
</dbReference>
<dbReference type="InterPro" id="IPR035684">
    <property type="entry name" value="ArgRS_core"/>
</dbReference>
<gene>
    <name evidence="13" type="ORF">AMAG_14719</name>
</gene>
<evidence type="ECO:0000256" key="3">
    <source>
        <dbReference type="ARBA" id="ARBA00022598"/>
    </source>
</evidence>
<accession>A0A0L0T556</accession>
<keyword evidence="6 10" id="KW-0648">Protein biosynthesis</keyword>
<dbReference type="InterPro" id="IPR009080">
    <property type="entry name" value="tRNAsynth_Ia_anticodon-bd"/>
</dbReference>
<reference evidence="13 14" key="1">
    <citation type="submission" date="2009-11" db="EMBL/GenBank/DDBJ databases">
        <title>Annotation of Allomyces macrogynus ATCC 38327.</title>
        <authorList>
            <consortium name="The Broad Institute Genome Sequencing Platform"/>
            <person name="Russ C."/>
            <person name="Cuomo C."/>
            <person name="Burger G."/>
            <person name="Gray M.W."/>
            <person name="Holland P.W.H."/>
            <person name="King N."/>
            <person name="Lang F.B.F."/>
            <person name="Roger A.J."/>
            <person name="Ruiz-Trillo I."/>
            <person name="Young S.K."/>
            <person name="Zeng Q."/>
            <person name="Gargeya S."/>
            <person name="Fitzgerald M."/>
            <person name="Haas B."/>
            <person name="Abouelleil A."/>
            <person name="Alvarado L."/>
            <person name="Arachchi H.M."/>
            <person name="Berlin A."/>
            <person name="Chapman S.B."/>
            <person name="Gearin G."/>
            <person name="Goldberg J."/>
            <person name="Griggs A."/>
            <person name="Gujja S."/>
            <person name="Hansen M."/>
            <person name="Heiman D."/>
            <person name="Howarth C."/>
            <person name="Larimer J."/>
            <person name="Lui A."/>
            <person name="MacDonald P.J.P."/>
            <person name="McCowen C."/>
            <person name="Montmayeur A."/>
            <person name="Murphy C."/>
            <person name="Neiman D."/>
            <person name="Pearson M."/>
            <person name="Priest M."/>
            <person name="Roberts A."/>
            <person name="Saif S."/>
            <person name="Shea T."/>
            <person name="Sisk P."/>
            <person name="Stolte C."/>
            <person name="Sykes S."/>
            <person name="Wortman J."/>
            <person name="Nusbaum C."/>
            <person name="Birren B."/>
        </authorList>
    </citation>
    <scope>NUCLEOTIDE SEQUENCE [LARGE SCALE GENOMIC DNA]</scope>
    <source>
        <strain evidence="13 14">ATCC 38327</strain>
    </source>
</reference>
<evidence type="ECO:0000259" key="12">
    <source>
        <dbReference type="SMART" id="SM01016"/>
    </source>
</evidence>
<dbReference type="AlphaFoldDB" id="A0A0L0T556"/>
<dbReference type="PANTHER" id="PTHR11956:SF11">
    <property type="entry name" value="ARGININE--TRNA LIGASE, MITOCHONDRIAL-RELATED"/>
    <property type="match status" value="1"/>
</dbReference>
<evidence type="ECO:0000256" key="10">
    <source>
        <dbReference type="RuleBase" id="RU363038"/>
    </source>
</evidence>
<dbReference type="InterPro" id="IPR001278">
    <property type="entry name" value="Arg-tRNA-ligase"/>
</dbReference>
<dbReference type="FunFam" id="3.40.50.620:FF:000058">
    <property type="entry name" value="Mitochondrial arginyl-tRNA synthetase"/>
    <property type="match status" value="1"/>
</dbReference>
<evidence type="ECO:0000256" key="1">
    <source>
        <dbReference type="ARBA" id="ARBA00005594"/>
    </source>
</evidence>
<dbReference type="Pfam" id="PF00750">
    <property type="entry name" value="tRNA-synt_1d"/>
    <property type="match status" value="1"/>
</dbReference>
<evidence type="ECO:0000313" key="14">
    <source>
        <dbReference type="Proteomes" id="UP000054350"/>
    </source>
</evidence>
<dbReference type="GO" id="GO:0032543">
    <property type="term" value="P:mitochondrial translation"/>
    <property type="evidence" value="ECO:0007669"/>
    <property type="project" value="TreeGrafter"/>
</dbReference>
<dbReference type="SUPFAM" id="SSF55190">
    <property type="entry name" value="Arginyl-tRNA synthetase (ArgRS), N-terminal 'additional' domain"/>
    <property type="match status" value="1"/>
</dbReference>
<dbReference type="InterPro" id="IPR008909">
    <property type="entry name" value="DALR_anticod-bd"/>
</dbReference>
<dbReference type="CDD" id="cd00671">
    <property type="entry name" value="ArgRS_core"/>
    <property type="match status" value="1"/>
</dbReference>
<protein>
    <recommendedName>
        <fullName evidence="2">arginine--tRNA ligase</fullName>
        <ecNumber evidence="2">6.1.1.19</ecNumber>
    </recommendedName>
    <alternativeName>
        <fullName evidence="8">Arginyl-tRNA synthetase</fullName>
    </alternativeName>
</protein>
<dbReference type="STRING" id="578462.A0A0L0T556"/>
<dbReference type="SUPFAM" id="SSF52374">
    <property type="entry name" value="Nucleotidylyl transferase"/>
    <property type="match status" value="1"/>
</dbReference>
<keyword evidence="14" id="KW-1185">Reference proteome</keyword>
<evidence type="ECO:0000256" key="5">
    <source>
        <dbReference type="ARBA" id="ARBA00022840"/>
    </source>
</evidence>
<dbReference type="PRINTS" id="PR01038">
    <property type="entry name" value="TRNASYNTHARG"/>
</dbReference>
<dbReference type="CDD" id="cd07956">
    <property type="entry name" value="Anticodon_Ia_Arg"/>
    <property type="match status" value="1"/>
</dbReference>
<dbReference type="InterPro" id="IPR001412">
    <property type="entry name" value="aa-tRNA-synth_I_CS"/>
</dbReference>
<feature type="domain" description="Arginyl tRNA synthetase N-terminal" evidence="12">
    <location>
        <begin position="150"/>
        <end position="230"/>
    </location>
</feature>
<dbReference type="SMART" id="SM00836">
    <property type="entry name" value="DALR_1"/>
    <property type="match status" value="1"/>
</dbReference>
<comment type="catalytic activity">
    <reaction evidence="9">
        <text>tRNA(Arg) + L-arginine + ATP = L-arginyl-tRNA(Arg) + AMP + diphosphate</text>
        <dbReference type="Rhea" id="RHEA:20301"/>
        <dbReference type="Rhea" id="RHEA-COMP:9658"/>
        <dbReference type="Rhea" id="RHEA-COMP:9673"/>
        <dbReference type="ChEBI" id="CHEBI:30616"/>
        <dbReference type="ChEBI" id="CHEBI:32682"/>
        <dbReference type="ChEBI" id="CHEBI:33019"/>
        <dbReference type="ChEBI" id="CHEBI:78442"/>
        <dbReference type="ChEBI" id="CHEBI:78513"/>
        <dbReference type="ChEBI" id="CHEBI:456215"/>
        <dbReference type="EC" id="6.1.1.19"/>
    </reaction>
</comment>
<dbReference type="Pfam" id="PF03485">
    <property type="entry name" value="Arg_tRNA_synt_N"/>
    <property type="match status" value="1"/>
</dbReference>
<dbReference type="Gene3D" id="3.40.50.620">
    <property type="entry name" value="HUPs"/>
    <property type="match status" value="1"/>
</dbReference>
<evidence type="ECO:0000313" key="13">
    <source>
        <dbReference type="EMBL" id="KNE69872.1"/>
    </source>
</evidence>
<feature type="domain" description="DALR anticodon binding" evidence="11">
    <location>
        <begin position="596"/>
        <end position="716"/>
    </location>
</feature>
<keyword evidence="3 10" id="KW-0436">Ligase</keyword>
<proteinExistence type="inferred from homology"/>
<dbReference type="NCBIfam" id="TIGR00456">
    <property type="entry name" value="argS"/>
    <property type="match status" value="1"/>
</dbReference>
<dbReference type="SUPFAM" id="SSF47323">
    <property type="entry name" value="Anticodon-binding domain of a subclass of class I aminoacyl-tRNA synthetases"/>
    <property type="match status" value="1"/>
</dbReference>
<dbReference type="InterPro" id="IPR014729">
    <property type="entry name" value="Rossmann-like_a/b/a_fold"/>
</dbReference>
<evidence type="ECO:0000256" key="9">
    <source>
        <dbReference type="ARBA" id="ARBA00049339"/>
    </source>
</evidence>
<evidence type="ECO:0000256" key="2">
    <source>
        <dbReference type="ARBA" id="ARBA00012837"/>
    </source>
</evidence>
<dbReference type="FunFam" id="1.10.730.10:FF:000006">
    <property type="entry name" value="Arginyl-tRNA synthetase 2, mitochondrial"/>
    <property type="match status" value="1"/>
</dbReference>
<dbReference type="InterPro" id="IPR005148">
    <property type="entry name" value="Arg-tRNA-synth_N"/>
</dbReference>
<dbReference type="PROSITE" id="PS00178">
    <property type="entry name" value="AA_TRNA_LIGASE_I"/>
    <property type="match status" value="1"/>
</dbReference>
<dbReference type="GO" id="GO:0005739">
    <property type="term" value="C:mitochondrion"/>
    <property type="evidence" value="ECO:0007669"/>
    <property type="project" value="TreeGrafter"/>
</dbReference>
<evidence type="ECO:0000259" key="11">
    <source>
        <dbReference type="SMART" id="SM00836"/>
    </source>
</evidence>
<dbReference type="PANTHER" id="PTHR11956">
    <property type="entry name" value="ARGINYL-TRNA SYNTHETASE"/>
    <property type="match status" value="1"/>
</dbReference>
<dbReference type="InterPro" id="IPR036695">
    <property type="entry name" value="Arg-tRNA-synth_N_sf"/>
</dbReference>
<keyword evidence="7 10" id="KW-0030">Aminoacyl-tRNA synthetase</keyword>
<dbReference type="Gene3D" id="1.10.730.10">
    <property type="entry name" value="Isoleucyl-tRNA Synthetase, Domain 1"/>
    <property type="match status" value="1"/>
</dbReference>
<evidence type="ECO:0000256" key="8">
    <source>
        <dbReference type="ARBA" id="ARBA00033033"/>
    </source>
</evidence>
<dbReference type="GO" id="GO:0006420">
    <property type="term" value="P:arginyl-tRNA aminoacylation"/>
    <property type="evidence" value="ECO:0007669"/>
    <property type="project" value="InterPro"/>
</dbReference>